<dbReference type="GO" id="GO:0016020">
    <property type="term" value="C:membrane"/>
    <property type="evidence" value="ECO:0007669"/>
    <property type="project" value="UniProtKB-SubCell"/>
</dbReference>
<dbReference type="GO" id="GO:0055085">
    <property type="term" value="P:transmembrane transport"/>
    <property type="evidence" value="ECO:0007669"/>
    <property type="project" value="InterPro"/>
</dbReference>
<dbReference type="InterPro" id="IPR006260">
    <property type="entry name" value="TonB/TolA_C"/>
</dbReference>
<evidence type="ECO:0000256" key="1">
    <source>
        <dbReference type="ARBA" id="ARBA00004167"/>
    </source>
</evidence>
<evidence type="ECO:0000256" key="2">
    <source>
        <dbReference type="ARBA" id="ARBA00022692"/>
    </source>
</evidence>
<accession>A0A5B2TFN0</accession>
<reference evidence="7 8" key="1">
    <citation type="journal article" date="2015" name="Int. J. Syst. Evol. Microbiol.">
        <title>Roseomonas oryzae sp. nov., isolated from paddy rhizosphere soil.</title>
        <authorList>
            <person name="Ramaprasad E.V."/>
            <person name="Sasikala Ch."/>
            <person name="Ramana Ch.V."/>
        </authorList>
    </citation>
    <scope>NUCLEOTIDE SEQUENCE [LARGE SCALE GENOMIC DNA]</scope>
    <source>
        <strain evidence="7 8">KCTC 42542</strain>
    </source>
</reference>
<dbReference type="Gene3D" id="3.30.1150.10">
    <property type="match status" value="1"/>
</dbReference>
<dbReference type="NCBIfam" id="TIGR01352">
    <property type="entry name" value="tonB_Cterm"/>
    <property type="match status" value="1"/>
</dbReference>
<keyword evidence="2" id="KW-0812">Transmembrane</keyword>
<protein>
    <submittedName>
        <fullName evidence="7">TonB family protein</fullName>
    </submittedName>
</protein>
<name>A0A5B2TFN0_9PROT</name>
<dbReference type="RefSeq" id="WP_149812393.1">
    <property type="nucleotide sequence ID" value="NZ_VUKA01000004.1"/>
</dbReference>
<dbReference type="AlphaFoldDB" id="A0A5B2TFN0"/>
<evidence type="ECO:0000256" key="5">
    <source>
        <dbReference type="SAM" id="MobiDB-lite"/>
    </source>
</evidence>
<evidence type="ECO:0000313" key="7">
    <source>
        <dbReference type="EMBL" id="KAA2213281.1"/>
    </source>
</evidence>
<feature type="compositionally biased region" description="Pro residues" evidence="5">
    <location>
        <begin position="166"/>
        <end position="195"/>
    </location>
</feature>
<feature type="domain" description="TonB C-terminal" evidence="6">
    <location>
        <begin position="267"/>
        <end position="361"/>
    </location>
</feature>
<gene>
    <name evidence="7" type="ORF">F0Q34_11715</name>
</gene>
<dbReference type="Proteomes" id="UP000322110">
    <property type="component" value="Unassembled WGS sequence"/>
</dbReference>
<dbReference type="InterPro" id="IPR037682">
    <property type="entry name" value="TonB_C"/>
</dbReference>
<dbReference type="PROSITE" id="PS52015">
    <property type="entry name" value="TONB_CTD"/>
    <property type="match status" value="1"/>
</dbReference>
<dbReference type="Pfam" id="PF03544">
    <property type="entry name" value="TonB_C"/>
    <property type="match status" value="1"/>
</dbReference>
<evidence type="ECO:0000256" key="4">
    <source>
        <dbReference type="ARBA" id="ARBA00023136"/>
    </source>
</evidence>
<evidence type="ECO:0000259" key="6">
    <source>
        <dbReference type="PROSITE" id="PS52015"/>
    </source>
</evidence>
<organism evidence="7 8">
    <name type="scientific">Teichococcus oryzae</name>
    <dbReference type="NCBI Taxonomy" id="1608942"/>
    <lineage>
        <taxon>Bacteria</taxon>
        <taxon>Pseudomonadati</taxon>
        <taxon>Pseudomonadota</taxon>
        <taxon>Alphaproteobacteria</taxon>
        <taxon>Acetobacterales</taxon>
        <taxon>Roseomonadaceae</taxon>
        <taxon>Roseomonas</taxon>
    </lineage>
</organism>
<keyword evidence="8" id="KW-1185">Reference proteome</keyword>
<dbReference type="PRINTS" id="PR01217">
    <property type="entry name" value="PRICHEXTENSN"/>
</dbReference>
<feature type="compositionally biased region" description="Pro residues" evidence="5">
    <location>
        <begin position="118"/>
        <end position="149"/>
    </location>
</feature>
<comment type="caution">
    <text evidence="7">The sequence shown here is derived from an EMBL/GenBank/DDBJ whole genome shotgun (WGS) entry which is preliminary data.</text>
</comment>
<dbReference type="EMBL" id="VUKA01000004">
    <property type="protein sequence ID" value="KAA2213281.1"/>
    <property type="molecule type" value="Genomic_DNA"/>
</dbReference>
<proteinExistence type="predicted"/>
<dbReference type="OrthoDB" id="7280794at2"/>
<sequence length="361" mass="38743">MPPHPRLIPQLARRLIRRDAPARPLWRHPGAVVSVALHAALLFALLRWSEPRPMQPPAQPAEVPVVFETMAPRQEEPAPDAESDSAPPGPAGETPTVPPDEQAETPPPLPMPQAEAPAPAPPPEPVPPAPQPQLEPQPELAEPPPPEPPVLAEAPPQAVEPEPEPELPLPPPPVVELAPPTPLRLNPQPPPLPRPAPRRAAPFAGTTDLSQGPPVMLAPQPRRPPPGGGGGGMDLAMGAVPQRSQGPRRPRHTNPLEYVSGVQPNIDWAAALTAWAQRRMYYPPQAGMAGEDGVTVMRMTVHRDGRISGLRVISSSGSRWLDSASLAMFRDAMVPAFTPDMAEEGDSVTLTFRARYNLILR</sequence>
<evidence type="ECO:0000256" key="3">
    <source>
        <dbReference type="ARBA" id="ARBA00022989"/>
    </source>
</evidence>
<dbReference type="SUPFAM" id="SSF74653">
    <property type="entry name" value="TolA/TonB C-terminal domain"/>
    <property type="match status" value="1"/>
</dbReference>
<feature type="region of interest" description="Disordered" evidence="5">
    <location>
        <begin position="73"/>
        <end position="251"/>
    </location>
</feature>
<feature type="compositionally biased region" description="Low complexity" evidence="5">
    <location>
        <begin position="150"/>
        <end position="160"/>
    </location>
</feature>
<evidence type="ECO:0000313" key="8">
    <source>
        <dbReference type="Proteomes" id="UP000322110"/>
    </source>
</evidence>
<keyword evidence="3" id="KW-1133">Transmembrane helix</keyword>
<comment type="subcellular location">
    <subcellularLocation>
        <location evidence="1">Membrane</location>
        <topology evidence="1">Single-pass membrane protein</topology>
    </subcellularLocation>
</comment>
<keyword evidence="4" id="KW-0472">Membrane</keyword>